<reference evidence="2 3" key="1">
    <citation type="submission" date="2020-12" db="EMBL/GenBank/DDBJ databases">
        <title>Concerted genomic and epigenomic changes stabilize Arabidopsis allopolyploids.</title>
        <authorList>
            <person name="Chen Z."/>
        </authorList>
    </citation>
    <scope>NUCLEOTIDE SEQUENCE [LARGE SCALE GENOMIC DNA]</scope>
    <source>
        <strain evidence="2">Allo738</strain>
        <tissue evidence="2">Leaf</tissue>
    </source>
</reference>
<sequence>MAQIFPQQPNSATANKIRGSAVNHLRQATIPTLPPMTSAATAATPKAAEPRESPSHHTGVLYQDPTTETLYHLEGATVASPSVKPHLAVVGEICLPTPASPNPSQNLR</sequence>
<protein>
    <submittedName>
        <fullName evidence="2">Uncharacterized protein</fullName>
    </submittedName>
</protein>
<organism evidence="2 3">
    <name type="scientific">Arabidopsis thaliana x Arabidopsis arenosa</name>
    <dbReference type="NCBI Taxonomy" id="1240361"/>
    <lineage>
        <taxon>Eukaryota</taxon>
        <taxon>Viridiplantae</taxon>
        <taxon>Streptophyta</taxon>
        <taxon>Embryophyta</taxon>
        <taxon>Tracheophyta</taxon>
        <taxon>Spermatophyta</taxon>
        <taxon>Magnoliopsida</taxon>
        <taxon>eudicotyledons</taxon>
        <taxon>Gunneridae</taxon>
        <taxon>Pentapetalae</taxon>
        <taxon>rosids</taxon>
        <taxon>malvids</taxon>
        <taxon>Brassicales</taxon>
        <taxon>Brassicaceae</taxon>
        <taxon>Camelineae</taxon>
        <taxon>Arabidopsis</taxon>
    </lineage>
</organism>
<feature type="compositionally biased region" description="Low complexity" evidence="1">
    <location>
        <begin position="35"/>
        <end position="47"/>
    </location>
</feature>
<accession>A0A8T1ZN08</accession>
<evidence type="ECO:0000256" key="1">
    <source>
        <dbReference type="SAM" id="MobiDB-lite"/>
    </source>
</evidence>
<gene>
    <name evidence="2" type="ORF">ISN45_Aa05g011430</name>
</gene>
<feature type="region of interest" description="Disordered" evidence="1">
    <location>
        <begin position="28"/>
        <end position="61"/>
    </location>
</feature>
<evidence type="ECO:0000313" key="2">
    <source>
        <dbReference type="EMBL" id="KAG7559550.1"/>
    </source>
</evidence>
<evidence type="ECO:0000313" key="3">
    <source>
        <dbReference type="Proteomes" id="UP000694240"/>
    </source>
</evidence>
<dbReference type="EMBL" id="JAEFBK010000010">
    <property type="protein sequence ID" value="KAG7559550.1"/>
    <property type="molecule type" value="Genomic_DNA"/>
</dbReference>
<keyword evidence="3" id="KW-1185">Reference proteome</keyword>
<proteinExistence type="predicted"/>
<dbReference type="AlphaFoldDB" id="A0A8T1ZN08"/>
<comment type="caution">
    <text evidence="2">The sequence shown here is derived from an EMBL/GenBank/DDBJ whole genome shotgun (WGS) entry which is preliminary data.</text>
</comment>
<dbReference type="Proteomes" id="UP000694240">
    <property type="component" value="Chromosome 10"/>
</dbReference>
<name>A0A8T1ZN08_9BRAS</name>